<keyword evidence="3" id="KW-1185">Reference proteome</keyword>
<feature type="region of interest" description="Disordered" evidence="1">
    <location>
        <begin position="1"/>
        <end position="52"/>
    </location>
</feature>
<evidence type="ECO:0000313" key="3">
    <source>
        <dbReference type="Proteomes" id="UP000240760"/>
    </source>
</evidence>
<protein>
    <submittedName>
        <fullName evidence="2">Uncharacterized protein</fullName>
    </submittedName>
</protein>
<dbReference type="Proteomes" id="UP000240760">
    <property type="component" value="Unassembled WGS sequence"/>
</dbReference>
<evidence type="ECO:0000256" key="1">
    <source>
        <dbReference type="SAM" id="MobiDB-lite"/>
    </source>
</evidence>
<sequence length="52" mass="5804">MPQYNETAHHIKEEGSRRGEIQRARSKSTKSSREGARVVPSSIRGLAQQRAA</sequence>
<organism evidence="2 3">
    <name type="scientific">Trichoderma longibrachiatum ATCC 18648</name>
    <dbReference type="NCBI Taxonomy" id="983965"/>
    <lineage>
        <taxon>Eukaryota</taxon>
        <taxon>Fungi</taxon>
        <taxon>Dikarya</taxon>
        <taxon>Ascomycota</taxon>
        <taxon>Pezizomycotina</taxon>
        <taxon>Sordariomycetes</taxon>
        <taxon>Hypocreomycetidae</taxon>
        <taxon>Hypocreales</taxon>
        <taxon>Hypocreaceae</taxon>
        <taxon>Trichoderma</taxon>
    </lineage>
</organism>
<dbReference type="EMBL" id="KZ679139">
    <property type="protein sequence ID" value="PTB73097.1"/>
    <property type="molecule type" value="Genomic_DNA"/>
</dbReference>
<dbReference type="AlphaFoldDB" id="A0A2T4BUW7"/>
<feature type="compositionally biased region" description="Basic and acidic residues" evidence="1">
    <location>
        <begin position="7"/>
        <end position="23"/>
    </location>
</feature>
<name>A0A2T4BUW7_TRILO</name>
<accession>A0A2T4BUW7</accession>
<gene>
    <name evidence="2" type="ORF">M440DRAFT_1404825</name>
</gene>
<proteinExistence type="predicted"/>
<reference evidence="2 3" key="1">
    <citation type="submission" date="2016-07" db="EMBL/GenBank/DDBJ databases">
        <title>Multiple horizontal gene transfer events from other fungi enriched the ability of initially mycotrophic Trichoderma (Ascomycota) to feed on dead plant biomass.</title>
        <authorList>
            <consortium name="DOE Joint Genome Institute"/>
            <person name="Aerts A."/>
            <person name="Atanasova L."/>
            <person name="Chenthamara K."/>
            <person name="Zhang J."/>
            <person name="Grujic M."/>
            <person name="Henrissat B."/>
            <person name="Kuo A."/>
            <person name="Salamov A."/>
            <person name="Lipzen A."/>
            <person name="Labutti K."/>
            <person name="Barry K."/>
            <person name="Miao Y."/>
            <person name="Rahimi M.J."/>
            <person name="Shen Q."/>
            <person name="Grigoriev I.V."/>
            <person name="Kubicek C.P."/>
            <person name="Druzhinina I.S."/>
        </authorList>
    </citation>
    <scope>NUCLEOTIDE SEQUENCE [LARGE SCALE GENOMIC DNA]</scope>
    <source>
        <strain evidence="2 3">ATCC 18648</strain>
    </source>
</reference>
<evidence type="ECO:0000313" key="2">
    <source>
        <dbReference type="EMBL" id="PTB73097.1"/>
    </source>
</evidence>